<keyword evidence="3" id="KW-1185">Reference proteome</keyword>
<sequence>MSVTEAQSFYSSAEWATKVDSTVNSYAAIPLPSHPNHNHSSAQPTVHESNSNTPSHVLTPITIQPYHNGNVTYWSFPHIISQSTILGRTGSNACTFIALLFSKIPLSQTWVYQIVVQGILAGNSIYDSVTSIPRTFGVLEAIQTSSVLNNIIGNTTVGPELP</sequence>
<evidence type="ECO:0000313" key="2">
    <source>
        <dbReference type="EMBL" id="CAH3113677.1"/>
    </source>
</evidence>
<name>A0ABN8NR06_9CNID</name>
<comment type="caution">
    <text evidence="2">The sequence shown here is derived from an EMBL/GenBank/DDBJ whole genome shotgun (WGS) entry which is preliminary data.</text>
</comment>
<organism evidence="2 3">
    <name type="scientific">Porites lobata</name>
    <dbReference type="NCBI Taxonomy" id="104759"/>
    <lineage>
        <taxon>Eukaryota</taxon>
        <taxon>Metazoa</taxon>
        <taxon>Cnidaria</taxon>
        <taxon>Anthozoa</taxon>
        <taxon>Hexacorallia</taxon>
        <taxon>Scleractinia</taxon>
        <taxon>Fungiina</taxon>
        <taxon>Poritidae</taxon>
        <taxon>Porites</taxon>
    </lineage>
</organism>
<dbReference type="Proteomes" id="UP001159405">
    <property type="component" value="Unassembled WGS sequence"/>
</dbReference>
<evidence type="ECO:0000313" key="3">
    <source>
        <dbReference type="Proteomes" id="UP001159405"/>
    </source>
</evidence>
<protein>
    <submittedName>
        <fullName evidence="2">Uncharacterized protein</fullName>
    </submittedName>
</protein>
<feature type="compositionally biased region" description="Polar residues" evidence="1">
    <location>
        <begin position="38"/>
        <end position="53"/>
    </location>
</feature>
<gene>
    <name evidence="2" type="ORF">PLOB_00022274</name>
</gene>
<feature type="non-terminal residue" evidence="2">
    <location>
        <position position="162"/>
    </location>
</feature>
<reference evidence="2 3" key="1">
    <citation type="submission" date="2022-05" db="EMBL/GenBank/DDBJ databases">
        <authorList>
            <consortium name="Genoscope - CEA"/>
            <person name="William W."/>
        </authorList>
    </citation>
    <scope>NUCLEOTIDE SEQUENCE [LARGE SCALE GENOMIC DNA]</scope>
</reference>
<proteinExistence type="predicted"/>
<feature type="region of interest" description="Disordered" evidence="1">
    <location>
        <begin position="34"/>
        <end position="53"/>
    </location>
</feature>
<evidence type="ECO:0000256" key="1">
    <source>
        <dbReference type="SAM" id="MobiDB-lite"/>
    </source>
</evidence>
<accession>A0ABN8NR06</accession>
<dbReference type="EMBL" id="CALNXK010000026">
    <property type="protein sequence ID" value="CAH3113677.1"/>
    <property type="molecule type" value="Genomic_DNA"/>
</dbReference>